<feature type="region of interest" description="Disordered" evidence="13">
    <location>
        <begin position="1"/>
        <end position="31"/>
    </location>
</feature>
<sequence>MACCGQDKQAKKNEVSPMNGSSKSDLSDVSDDNRSGIRGVFTDFAEKTSVSGIPFIRDSTSKIVTGIWSVLLIAAIGAMIYHLYSLFARYFDYTKHAEIDMSFAVLTFPAITICNVNIMRYSKLNNASQEIQDLVASIKVKYDTVLAADDYTDLNNIDTTNITIDEYDPQLGDYYQGVDDSAPSDVDTSVFGKAESKFQDLFSYMDTETQRYTGHQIDDLIVSCTFGGAACRNFRNFTQTTTASYGNCYTVENNKFIARRSGPDGGLELVLFLEIDEYIPGITSGQGAQIVIHEQGTYPFPAEGISISAGDQTVIGIKQMKINRLGDPYNECTQPEDTISSKYSYTRNLCQKKCLLLKIIQTCKCYYQEYQSLNSILNVSSTTKSCKTAEQNKCRANVTAKFNDEENSCNCYNPCSESVYEQSISYRQWPNKAMAKYLIGQVCQNKTALCSLLWNKSMEELQYNFLKLNIYFQDLNYEERTEQPNYEFTSLLADIGGTIGLWIGLSILSFCEVFDLLMRLVHYALCGRRN</sequence>
<dbReference type="OrthoDB" id="6021021at2759"/>
<keyword evidence="4 12" id="KW-0812">Transmembrane</keyword>
<evidence type="ECO:0000313" key="16">
    <source>
        <dbReference type="RefSeq" id="XP_055873811.1"/>
    </source>
</evidence>
<keyword evidence="11 12" id="KW-0407">Ion channel</keyword>
<dbReference type="PANTHER" id="PTHR11690">
    <property type="entry name" value="AMILORIDE-SENSITIVE SODIUM CHANNEL-RELATED"/>
    <property type="match status" value="1"/>
</dbReference>
<evidence type="ECO:0000256" key="13">
    <source>
        <dbReference type="SAM" id="MobiDB-lite"/>
    </source>
</evidence>
<keyword evidence="7 12" id="KW-0406">Ion transport</keyword>
<dbReference type="PANTHER" id="PTHR11690:SF248">
    <property type="entry name" value="PICKPOCKET 17, ISOFORM A"/>
    <property type="match status" value="1"/>
</dbReference>
<evidence type="ECO:0000256" key="11">
    <source>
        <dbReference type="ARBA" id="ARBA00023303"/>
    </source>
</evidence>
<organism evidence="15 16">
    <name type="scientific">Biomphalaria glabrata</name>
    <name type="common">Bloodfluke planorb</name>
    <name type="synonym">Freshwater snail</name>
    <dbReference type="NCBI Taxonomy" id="6526"/>
    <lineage>
        <taxon>Eukaryota</taxon>
        <taxon>Metazoa</taxon>
        <taxon>Spiralia</taxon>
        <taxon>Lophotrochozoa</taxon>
        <taxon>Mollusca</taxon>
        <taxon>Gastropoda</taxon>
        <taxon>Heterobranchia</taxon>
        <taxon>Euthyneura</taxon>
        <taxon>Panpulmonata</taxon>
        <taxon>Hygrophila</taxon>
        <taxon>Lymnaeoidea</taxon>
        <taxon>Planorbidae</taxon>
        <taxon>Biomphalaria</taxon>
    </lineage>
</organism>
<evidence type="ECO:0000256" key="5">
    <source>
        <dbReference type="ARBA" id="ARBA00022989"/>
    </source>
</evidence>
<accession>A0A9W2ZFW4</accession>
<keyword evidence="6" id="KW-0915">Sodium</keyword>
<dbReference type="OMA" id="CHETCKA"/>
<evidence type="ECO:0000256" key="8">
    <source>
        <dbReference type="ARBA" id="ARBA00023136"/>
    </source>
</evidence>
<dbReference type="Gene3D" id="1.10.287.770">
    <property type="entry name" value="YojJ-like"/>
    <property type="match status" value="1"/>
</dbReference>
<evidence type="ECO:0000256" key="2">
    <source>
        <dbReference type="ARBA" id="ARBA00022448"/>
    </source>
</evidence>
<protein>
    <submittedName>
        <fullName evidence="16">Degenerin unc-8-like isoform X1</fullName>
    </submittedName>
</protein>
<dbReference type="Gene3D" id="2.60.470.10">
    <property type="entry name" value="Acid-sensing ion channels like domains"/>
    <property type="match status" value="1"/>
</dbReference>
<gene>
    <name evidence="16" type="primary">LOC106073474</name>
</gene>
<dbReference type="InterPro" id="IPR001873">
    <property type="entry name" value="ENaC"/>
</dbReference>
<keyword evidence="2 12" id="KW-0813">Transport</keyword>
<evidence type="ECO:0000256" key="6">
    <source>
        <dbReference type="ARBA" id="ARBA00023053"/>
    </source>
</evidence>
<dbReference type="GeneID" id="106073474"/>
<evidence type="ECO:0000256" key="14">
    <source>
        <dbReference type="SAM" id="Phobius"/>
    </source>
</evidence>
<evidence type="ECO:0000256" key="9">
    <source>
        <dbReference type="ARBA" id="ARBA00023180"/>
    </source>
</evidence>
<evidence type="ECO:0000313" key="15">
    <source>
        <dbReference type="Proteomes" id="UP001165740"/>
    </source>
</evidence>
<dbReference type="FunFam" id="1.10.287.770:FF:000001">
    <property type="entry name" value="Acid-sensing ion channel subunit 1"/>
    <property type="match status" value="1"/>
</dbReference>
<evidence type="ECO:0000256" key="7">
    <source>
        <dbReference type="ARBA" id="ARBA00023065"/>
    </source>
</evidence>
<keyword evidence="10 12" id="KW-0739">Sodium transport</keyword>
<dbReference type="Proteomes" id="UP001165740">
    <property type="component" value="Chromosome 18"/>
</dbReference>
<dbReference type="PRINTS" id="PR01078">
    <property type="entry name" value="AMINACHANNEL"/>
</dbReference>
<dbReference type="RefSeq" id="XP_055873811.1">
    <property type="nucleotide sequence ID" value="XM_056017836.1"/>
</dbReference>
<keyword evidence="15" id="KW-1185">Reference proteome</keyword>
<reference evidence="16" key="1">
    <citation type="submission" date="2025-08" db="UniProtKB">
        <authorList>
            <consortium name="RefSeq"/>
        </authorList>
    </citation>
    <scope>IDENTIFICATION</scope>
</reference>
<proteinExistence type="inferred from homology"/>
<name>A0A9W2ZFW4_BIOGL</name>
<evidence type="ECO:0000256" key="10">
    <source>
        <dbReference type="ARBA" id="ARBA00023201"/>
    </source>
</evidence>
<comment type="similarity">
    <text evidence="12">Belongs to the amiloride-sensitive sodium channel (TC 1.A.6) family.</text>
</comment>
<evidence type="ECO:0000256" key="12">
    <source>
        <dbReference type="RuleBase" id="RU000679"/>
    </source>
</evidence>
<keyword evidence="3 12" id="KW-0894">Sodium channel</keyword>
<evidence type="ECO:0000256" key="3">
    <source>
        <dbReference type="ARBA" id="ARBA00022461"/>
    </source>
</evidence>
<dbReference type="GO" id="GO:0015280">
    <property type="term" value="F:ligand-gated sodium channel activity"/>
    <property type="evidence" value="ECO:0007669"/>
    <property type="project" value="TreeGrafter"/>
</dbReference>
<evidence type="ECO:0000256" key="1">
    <source>
        <dbReference type="ARBA" id="ARBA00004141"/>
    </source>
</evidence>
<keyword evidence="8 14" id="KW-0472">Membrane</keyword>
<dbReference type="GO" id="GO:0005886">
    <property type="term" value="C:plasma membrane"/>
    <property type="evidence" value="ECO:0007669"/>
    <property type="project" value="TreeGrafter"/>
</dbReference>
<feature type="transmembrane region" description="Helical" evidence="14">
    <location>
        <begin position="67"/>
        <end position="87"/>
    </location>
</feature>
<evidence type="ECO:0000256" key="4">
    <source>
        <dbReference type="ARBA" id="ARBA00022692"/>
    </source>
</evidence>
<dbReference type="Pfam" id="PF00858">
    <property type="entry name" value="ASC"/>
    <property type="match status" value="1"/>
</dbReference>
<dbReference type="AlphaFoldDB" id="A0A9W2ZFW4"/>
<keyword evidence="5 14" id="KW-1133">Transmembrane helix</keyword>
<comment type="subcellular location">
    <subcellularLocation>
        <location evidence="1">Membrane</location>
        <topology evidence="1">Multi-pass membrane protein</topology>
    </subcellularLocation>
</comment>
<keyword evidence="9" id="KW-0325">Glycoprotein</keyword>